<dbReference type="InterPro" id="IPR036871">
    <property type="entry name" value="PX_dom_sf"/>
</dbReference>
<evidence type="ECO:0000256" key="6">
    <source>
        <dbReference type="ARBA" id="ARBA00023136"/>
    </source>
</evidence>
<sequence>MELQAQVQDLLDLSSNVTALLQKQTDSLIRQRSLVRRDKDEDYNSLNYDIELASRSLHVLEVRREIRTAVSELTEVRDQMKQQNGSPARDWLDYVQVIMEHLHTLLKKGLDLASIDGAKSESLVSSSSRKELVYQSNRVYHNFTSPRKIASDDQPKVTITTRNTASNHNKPRRISNSTPFDPSAKPNPRADLTRRHSMDSEGISAARLFIANLGLQAAPPKATTTTSVSQDLTTANKPSVSSHKNTGGLHRYNQSSNAEKQLTQIISQDSEEVNDQFVDAVERQEDIDDNSSSVDRGKIVDTEELSAMAEKLMNRTNIFHNSVMALDTVIEDDRQSQSGDNDDVSSLAPSLSSGSSSPISSPILANTSYHIPTPTTQISLARDKPTHLFAEEVTVSDPLRVGAGYGSYIVYTCTVKGPEGTSITVRKRYSDFVKLRSQLSKAQPHFKNLIPKLPPKKVVGKFGTAFVERRRKDLEYFLTYILLHPTLGATPVVRKWFMN</sequence>
<evidence type="ECO:0000313" key="12">
    <source>
        <dbReference type="EMBL" id="CAG8554370.1"/>
    </source>
</evidence>
<comment type="similarity">
    <text evidence="3">Belongs to the YPT35 family.</text>
</comment>
<dbReference type="PROSITE" id="PS50195">
    <property type="entry name" value="PX"/>
    <property type="match status" value="1"/>
</dbReference>
<evidence type="ECO:0000313" key="13">
    <source>
        <dbReference type="Proteomes" id="UP000789739"/>
    </source>
</evidence>
<dbReference type="PANTHER" id="PTHR10555">
    <property type="entry name" value="SORTING NEXIN"/>
    <property type="match status" value="1"/>
</dbReference>
<comment type="subcellular location">
    <subcellularLocation>
        <location evidence="2">Endosome</location>
    </subcellularLocation>
    <subcellularLocation>
        <location evidence="1">Vacuole membrane</location>
        <topology evidence="1">Peripheral membrane protein</topology>
    </subcellularLocation>
</comment>
<dbReference type="Proteomes" id="UP000789739">
    <property type="component" value="Unassembled WGS sequence"/>
</dbReference>
<name>A0A9N9B440_9GLOM</name>
<feature type="compositionally biased region" description="Low complexity" evidence="10">
    <location>
        <begin position="345"/>
        <end position="359"/>
    </location>
</feature>
<evidence type="ECO:0000256" key="2">
    <source>
        <dbReference type="ARBA" id="ARBA00004177"/>
    </source>
</evidence>
<evidence type="ECO:0000256" key="10">
    <source>
        <dbReference type="SAM" id="MobiDB-lite"/>
    </source>
</evidence>
<dbReference type="CDD" id="cd07280">
    <property type="entry name" value="PX_YPT35"/>
    <property type="match status" value="1"/>
</dbReference>
<dbReference type="SUPFAM" id="SSF64268">
    <property type="entry name" value="PX domain"/>
    <property type="match status" value="1"/>
</dbReference>
<dbReference type="Gene3D" id="3.30.1520.10">
    <property type="entry name" value="Phox-like domain"/>
    <property type="match status" value="1"/>
</dbReference>
<keyword evidence="13" id="KW-1185">Reference proteome</keyword>
<dbReference type="GO" id="GO:0005774">
    <property type="term" value="C:vacuolar membrane"/>
    <property type="evidence" value="ECO:0007669"/>
    <property type="project" value="UniProtKB-SubCell"/>
</dbReference>
<protein>
    <recommendedName>
        <fullName evidence="8">Endosomal/vacuolar adapter protein YPT35</fullName>
    </recommendedName>
    <alternativeName>
        <fullName evidence="9">PX domain-containing protein YPT35</fullName>
    </alternativeName>
</protein>
<organism evidence="12 13">
    <name type="scientific">Paraglomus brasilianum</name>
    <dbReference type="NCBI Taxonomy" id="144538"/>
    <lineage>
        <taxon>Eukaryota</taxon>
        <taxon>Fungi</taxon>
        <taxon>Fungi incertae sedis</taxon>
        <taxon>Mucoromycota</taxon>
        <taxon>Glomeromycotina</taxon>
        <taxon>Glomeromycetes</taxon>
        <taxon>Paraglomerales</taxon>
        <taxon>Paraglomeraceae</taxon>
        <taxon>Paraglomus</taxon>
    </lineage>
</organism>
<comment type="function">
    <text evidence="7">Recruits the lipid transfer protein VPS13 to endosomal and vacuolar membranes.</text>
</comment>
<feature type="compositionally biased region" description="Low complexity" evidence="10">
    <location>
        <begin position="224"/>
        <end position="234"/>
    </location>
</feature>
<dbReference type="AlphaFoldDB" id="A0A9N9B440"/>
<evidence type="ECO:0000256" key="8">
    <source>
        <dbReference type="ARBA" id="ARBA00033774"/>
    </source>
</evidence>
<feature type="region of interest" description="Disordered" evidence="10">
    <location>
        <begin position="333"/>
        <end position="359"/>
    </location>
</feature>
<evidence type="ECO:0000256" key="7">
    <source>
        <dbReference type="ARBA" id="ARBA00033728"/>
    </source>
</evidence>
<evidence type="ECO:0000256" key="3">
    <source>
        <dbReference type="ARBA" id="ARBA00007426"/>
    </source>
</evidence>
<feature type="compositionally biased region" description="Polar residues" evidence="10">
    <location>
        <begin position="157"/>
        <end position="180"/>
    </location>
</feature>
<feature type="region of interest" description="Disordered" evidence="10">
    <location>
        <begin position="148"/>
        <end position="195"/>
    </location>
</feature>
<evidence type="ECO:0000256" key="4">
    <source>
        <dbReference type="ARBA" id="ARBA00022554"/>
    </source>
</evidence>
<accession>A0A9N9B440</accession>
<dbReference type="GO" id="GO:0010008">
    <property type="term" value="C:endosome membrane"/>
    <property type="evidence" value="ECO:0007669"/>
    <property type="project" value="UniProtKB-SubCell"/>
</dbReference>
<reference evidence="12" key="1">
    <citation type="submission" date="2021-06" db="EMBL/GenBank/DDBJ databases">
        <authorList>
            <person name="Kallberg Y."/>
            <person name="Tangrot J."/>
            <person name="Rosling A."/>
        </authorList>
    </citation>
    <scope>NUCLEOTIDE SEQUENCE</scope>
    <source>
        <strain evidence="12">BR232B</strain>
    </source>
</reference>
<dbReference type="InterPro" id="IPR001683">
    <property type="entry name" value="PX_dom"/>
</dbReference>
<keyword evidence="6" id="KW-0472">Membrane</keyword>
<evidence type="ECO:0000256" key="9">
    <source>
        <dbReference type="ARBA" id="ARBA00033785"/>
    </source>
</evidence>
<dbReference type="OrthoDB" id="10254720at2759"/>
<evidence type="ECO:0000259" key="11">
    <source>
        <dbReference type="PROSITE" id="PS50195"/>
    </source>
</evidence>
<dbReference type="GO" id="GO:0032266">
    <property type="term" value="F:phosphatidylinositol-3-phosphate binding"/>
    <property type="evidence" value="ECO:0007669"/>
    <property type="project" value="InterPro"/>
</dbReference>
<feature type="domain" description="PX" evidence="11">
    <location>
        <begin position="389"/>
        <end position="499"/>
    </location>
</feature>
<dbReference type="EMBL" id="CAJVPI010000600">
    <property type="protein sequence ID" value="CAG8554370.1"/>
    <property type="molecule type" value="Genomic_DNA"/>
</dbReference>
<dbReference type="SMART" id="SM00312">
    <property type="entry name" value="PX"/>
    <property type="match status" value="1"/>
</dbReference>
<evidence type="ECO:0000256" key="5">
    <source>
        <dbReference type="ARBA" id="ARBA00022753"/>
    </source>
</evidence>
<gene>
    <name evidence="12" type="ORF">PBRASI_LOCUS5257</name>
</gene>
<dbReference type="PANTHER" id="PTHR10555:SF170">
    <property type="entry name" value="FI18122P1"/>
    <property type="match status" value="1"/>
</dbReference>
<evidence type="ECO:0000256" key="1">
    <source>
        <dbReference type="ARBA" id="ARBA00004148"/>
    </source>
</evidence>
<feature type="region of interest" description="Disordered" evidence="10">
    <location>
        <begin position="224"/>
        <end position="252"/>
    </location>
</feature>
<proteinExistence type="inferred from homology"/>
<keyword evidence="5" id="KW-0967">Endosome</keyword>
<dbReference type="InterPro" id="IPR037917">
    <property type="entry name" value="Ypt35_PX"/>
</dbReference>
<dbReference type="Pfam" id="PF00787">
    <property type="entry name" value="PX"/>
    <property type="match status" value="1"/>
</dbReference>
<feature type="compositionally biased region" description="Polar residues" evidence="10">
    <location>
        <begin position="235"/>
        <end position="245"/>
    </location>
</feature>
<comment type="caution">
    <text evidence="12">The sequence shown here is derived from an EMBL/GenBank/DDBJ whole genome shotgun (WGS) entry which is preliminary data.</text>
</comment>
<keyword evidence="4" id="KW-0926">Vacuole</keyword>